<proteinExistence type="predicted"/>
<keyword evidence="4" id="KW-1185">Reference proteome</keyword>
<accession>A0A7X5EZW1</accession>
<organism evidence="3 4">
    <name type="scientific">Pannonibacter tanglangensis</name>
    <dbReference type="NCBI Taxonomy" id="2750084"/>
    <lineage>
        <taxon>Bacteria</taxon>
        <taxon>Pseudomonadati</taxon>
        <taxon>Pseudomonadota</taxon>
        <taxon>Alphaproteobacteria</taxon>
        <taxon>Hyphomicrobiales</taxon>
        <taxon>Stappiaceae</taxon>
        <taxon>Pannonibacter</taxon>
    </lineage>
</organism>
<dbReference type="SUPFAM" id="SSF158791">
    <property type="entry name" value="MgtE N-terminal domain-like"/>
    <property type="match status" value="1"/>
</dbReference>
<dbReference type="RefSeq" id="WP_161707805.1">
    <property type="nucleotide sequence ID" value="NZ_JAABLQ010000001.1"/>
</dbReference>
<feature type="compositionally biased region" description="Low complexity" evidence="2">
    <location>
        <begin position="64"/>
        <end position="98"/>
    </location>
</feature>
<dbReference type="Gene3D" id="1.25.60.10">
    <property type="entry name" value="MgtE N-terminal domain-like"/>
    <property type="match status" value="1"/>
</dbReference>
<comment type="caution">
    <text evidence="3">The sequence shown here is derived from an EMBL/GenBank/DDBJ whole genome shotgun (WGS) entry which is preliminary data.</text>
</comment>
<sequence>MTLRLLPIVGIAASALLGLKVLGLVLGHPTDVLPIQEAQAQSAPAGQTPPPPPATGAQPPAPGTEPAAPAGEAGQAAPAAGEAPAEAAPAGDAAANAEPPIPTEMEIGGSAAERAVLESLGQRRRALQDQEGQIDLREKLLQATEDRVQQRVDELKALEQKIQQAVEEKRKQEESEVAALVVMYENMKPKDAARIFDRLELEILLKVVRQMKPRKMADILAKMNPEAAEKLTVAIASGDTGQQASADAPAQLPKIGGN</sequence>
<evidence type="ECO:0000313" key="4">
    <source>
        <dbReference type="Proteomes" id="UP000586722"/>
    </source>
</evidence>
<evidence type="ECO:0000256" key="1">
    <source>
        <dbReference type="SAM" id="Coils"/>
    </source>
</evidence>
<dbReference type="Proteomes" id="UP000586722">
    <property type="component" value="Unassembled WGS sequence"/>
</dbReference>
<feature type="region of interest" description="Disordered" evidence="2">
    <location>
        <begin position="238"/>
        <end position="258"/>
    </location>
</feature>
<name>A0A7X5EZW1_9HYPH</name>
<feature type="coiled-coil region" evidence="1">
    <location>
        <begin position="127"/>
        <end position="175"/>
    </location>
</feature>
<reference evidence="4" key="1">
    <citation type="submission" date="2020-01" db="EMBL/GenBank/DDBJ databases">
        <authorList>
            <person name="Fang Y."/>
            <person name="Sun R."/>
            <person name="Nie L."/>
            <person name="He J."/>
            <person name="Hao L."/>
            <person name="Wang L."/>
            <person name="Su S."/>
            <person name="Lv E."/>
            <person name="Zhang Z."/>
            <person name="Xie R."/>
            <person name="Liu H."/>
        </authorList>
    </citation>
    <scope>NUCLEOTIDE SEQUENCE [LARGE SCALE GENOMIC DNA]</scope>
    <source>
        <strain evidence="4">XCT-53</strain>
    </source>
</reference>
<dbReference type="AlphaFoldDB" id="A0A7X5EZW1"/>
<evidence type="ECO:0000313" key="3">
    <source>
        <dbReference type="EMBL" id="NBN77181.1"/>
    </source>
</evidence>
<feature type="region of interest" description="Disordered" evidence="2">
    <location>
        <begin position="37"/>
        <end position="105"/>
    </location>
</feature>
<evidence type="ECO:0008006" key="5">
    <source>
        <dbReference type="Google" id="ProtNLM"/>
    </source>
</evidence>
<dbReference type="InterPro" id="IPR038076">
    <property type="entry name" value="MgtE_N_sf"/>
</dbReference>
<evidence type="ECO:0000256" key="2">
    <source>
        <dbReference type="SAM" id="MobiDB-lite"/>
    </source>
</evidence>
<gene>
    <name evidence="3" type="ORF">GWI72_02740</name>
</gene>
<dbReference type="EMBL" id="JAABLQ010000001">
    <property type="protein sequence ID" value="NBN77181.1"/>
    <property type="molecule type" value="Genomic_DNA"/>
</dbReference>
<keyword evidence="1" id="KW-0175">Coiled coil</keyword>
<feature type="compositionally biased region" description="Pro residues" evidence="2">
    <location>
        <begin position="47"/>
        <end position="63"/>
    </location>
</feature>
<protein>
    <recommendedName>
        <fullName evidence="5">Magnesium transporter MgtE intracellular domain-containing protein</fullName>
    </recommendedName>
</protein>